<keyword evidence="2" id="KW-1185">Reference proteome</keyword>
<dbReference type="AlphaFoldDB" id="A0A8C0QV02"/>
<name>A0A8C0QV02_CANLU</name>
<organism evidence="1 2">
    <name type="scientific">Canis lupus dingo</name>
    <name type="common">dingo</name>
    <dbReference type="NCBI Taxonomy" id="286419"/>
    <lineage>
        <taxon>Eukaryota</taxon>
        <taxon>Metazoa</taxon>
        <taxon>Chordata</taxon>
        <taxon>Craniata</taxon>
        <taxon>Vertebrata</taxon>
        <taxon>Euteleostomi</taxon>
        <taxon>Mammalia</taxon>
        <taxon>Eutheria</taxon>
        <taxon>Laurasiatheria</taxon>
        <taxon>Carnivora</taxon>
        <taxon>Caniformia</taxon>
        <taxon>Canidae</taxon>
        <taxon>Canis</taxon>
    </lineage>
</organism>
<protein>
    <submittedName>
        <fullName evidence="1">Ribosomal protein L22 like 1</fullName>
    </submittedName>
</protein>
<dbReference type="Gene3D" id="3.30.1360.210">
    <property type="match status" value="1"/>
</dbReference>
<gene>
    <name evidence="1" type="primary">RPL22L1</name>
</gene>
<sequence length="63" mass="7087">MLTPAHRGSAQKDKKPKKSTWKFNLDLTHPVEDGIFDSGNFGTFPSEYLGFSSLVLHFFSVVK</sequence>
<reference evidence="1" key="1">
    <citation type="submission" date="2025-08" db="UniProtKB">
        <authorList>
            <consortium name="Ensembl"/>
        </authorList>
    </citation>
    <scope>IDENTIFICATION</scope>
</reference>
<dbReference type="GeneTree" id="ENSGT00940000154509"/>
<evidence type="ECO:0000313" key="2">
    <source>
        <dbReference type="Proteomes" id="UP000694391"/>
    </source>
</evidence>
<dbReference type="Proteomes" id="UP000694391">
    <property type="component" value="Unplaced"/>
</dbReference>
<evidence type="ECO:0000313" key="1">
    <source>
        <dbReference type="Ensembl" id="ENSCAFP00020004788.1"/>
    </source>
</evidence>
<reference evidence="1" key="2">
    <citation type="submission" date="2025-09" db="UniProtKB">
        <authorList>
            <consortium name="Ensembl"/>
        </authorList>
    </citation>
    <scope>IDENTIFICATION</scope>
</reference>
<dbReference type="InterPro" id="IPR038526">
    <property type="entry name" value="Ribosomal_eL22_sf"/>
</dbReference>
<accession>A0A8C0QV02</accession>
<proteinExistence type="predicted"/>
<dbReference type="Ensembl" id="ENSCAFT00020005541.1">
    <property type="protein sequence ID" value="ENSCAFP00020004788.1"/>
    <property type="gene ID" value="ENSCAFG00020003931.1"/>
</dbReference>